<comment type="caution">
    <text evidence="2">The sequence shown here is derived from an EMBL/GenBank/DDBJ whole genome shotgun (WGS) entry which is preliminary data.</text>
</comment>
<feature type="compositionally biased region" description="Basic and acidic residues" evidence="1">
    <location>
        <begin position="124"/>
        <end position="134"/>
    </location>
</feature>
<sequence>MGCGASSYDANGVASPARLRPFFLYKLEAFALRRHSQAPLTDPISTCDNSKKVLLMHDSIGDGLSASKFFDARKSTSEEAPAKEKTNKIGDELTDGEFEDVEEEDYDERMLRNDGPGSPSFRVYIRDDNNYGNF</sequence>
<feature type="compositionally biased region" description="Acidic residues" evidence="1">
    <location>
        <begin position="92"/>
        <end position="107"/>
    </location>
</feature>
<evidence type="ECO:0000313" key="3">
    <source>
        <dbReference type="Proteomes" id="UP000594638"/>
    </source>
</evidence>
<name>A0A8S0TDH9_OLEEU</name>
<dbReference type="Proteomes" id="UP000594638">
    <property type="component" value="Unassembled WGS sequence"/>
</dbReference>
<evidence type="ECO:0000313" key="2">
    <source>
        <dbReference type="EMBL" id="CAA3003190.1"/>
    </source>
</evidence>
<proteinExistence type="predicted"/>
<feature type="region of interest" description="Disordered" evidence="1">
    <location>
        <begin position="75"/>
        <end position="134"/>
    </location>
</feature>
<reference evidence="2 3" key="1">
    <citation type="submission" date="2019-12" db="EMBL/GenBank/DDBJ databases">
        <authorList>
            <person name="Alioto T."/>
            <person name="Alioto T."/>
            <person name="Gomez Garrido J."/>
        </authorList>
    </citation>
    <scope>NUCLEOTIDE SEQUENCE [LARGE SCALE GENOMIC DNA]</scope>
</reference>
<organism evidence="2 3">
    <name type="scientific">Olea europaea subsp. europaea</name>
    <dbReference type="NCBI Taxonomy" id="158383"/>
    <lineage>
        <taxon>Eukaryota</taxon>
        <taxon>Viridiplantae</taxon>
        <taxon>Streptophyta</taxon>
        <taxon>Embryophyta</taxon>
        <taxon>Tracheophyta</taxon>
        <taxon>Spermatophyta</taxon>
        <taxon>Magnoliopsida</taxon>
        <taxon>eudicotyledons</taxon>
        <taxon>Gunneridae</taxon>
        <taxon>Pentapetalae</taxon>
        <taxon>asterids</taxon>
        <taxon>lamiids</taxon>
        <taxon>Lamiales</taxon>
        <taxon>Oleaceae</taxon>
        <taxon>Oleeae</taxon>
        <taxon>Olea</taxon>
    </lineage>
</organism>
<gene>
    <name evidence="2" type="ORF">OLEA9_A060936</name>
</gene>
<keyword evidence="3" id="KW-1185">Reference proteome</keyword>
<accession>A0A8S0TDH9</accession>
<feature type="compositionally biased region" description="Basic and acidic residues" evidence="1">
    <location>
        <begin position="75"/>
        <end position="91"/>
    </location>
</feature>
<dbReference type="AlphaFoldDB" id="A0A8S0TDH9"/>
<dbReference type="OrthoDB" id="914273at2759"/>
<dbReference type="Gramene" id="OE9A060936T1">
    <property type="protein sequence ID" value="OE9A060936C1"/>
    <property type="gene ID" value="OE9A060936"/>
</dbReference>
<dbReference type="EMBL" id="CACTIH010005933">
    <property type="protein sequence ID" value="CAA3003190.1"/>
    <property type="molecule type" value="Genomic_DNA"/>
</dbReference>
<evidence type="ECO:0000256" key="1">
    <source>
        <dbReference type="SAM" id="MobiDB-lite"/>
    </source>
</evidence>
<protein>
    <submittedName>
        <fullName evidence="2">Uncharacterized protein</fullName>
    </submittedName>
</protein>